<accession>A0ABX3SZ55</accession>
<evidence type="ECO:0000259" key="9">
    <source>
        <dbReference type="Pfam" id="PF01850"/>
    </source>
</evidence>
<sequence>MPDEEEGHKQAAEGLLDTSVVIDLDIVDPASLPNGVAVSALTMAELAAGPHATDDPAERARRQDRLQQIESWLDPLPFDGDCARAWARVYVAVVAADRKPRGRRMVDLLIAATALAAGIPLYTRNGDDFRCLEPLLSVVEV</sequence>
<comment type="similarity">
    <text evidence="7 8">Belongs to the PINc/VapC protein family.</text>
</comment>
<name>A0ABX3SZ55_MYCMA</name>
<proteinExistence type="inferred from homology"/>
<evidence type="ECO:0000256" key="5">
    <source>
        <dbReference type="ARBA" id="ARBA00022801"/>
    </source>
</evidence>
<dbReference type="InterPro" id="IPR029060">
    <property type="entry name" value="PIN-like_dom_sf"/>
</dbReference>
<dbReference type="Pfam" id="PF01850">
    <property type="entry name" value="PIN"/>
    <property type="match status" value="1"/>
</dbReference>
<dbReference type="HAMAP" id="MF_00265">
    <property type="entry name" value="VapC_Nob1"/>
    <property type="match status" value="1"/>
</dbReference>
<evidence type="ECO:0000256" key="1">
    <source>
        <dbReference type="ARBA" id="ARBA00001946"/>
    </source>
</evidence>
<evidence type="ECO:0000313" key="10">
    <source>
        <dbReference type="EMBL" id="ORA85387.1"/>
    </source>
</evidence>
<feature type="binding site" evidence="8">
    <location>
        <position position="107"/>
    </location>
    <ligand>
        <name>Mg(2+)</name>
        <dbReference type="ChEBI" id="CHEBI:18420"/>
    </ligand>
</feature>
<keyword evidence="6 8" id="KW-0460">Magnesium</keyword>
<dbReference type="Proteomes" id="UP000243140">
    <property type="component" value="Unassembled WGS sequence"/>
</dbReference>
<keyword evidence="2 8" id="KW-1277">Toxin-antitoxin system</keyword>
<dbReference type="InterPro" id="IPR002716">
    <property type="entry name" value="PIN_dom"/>
</dbReference>
<keyword evidence="4 8" id="KW-0479">Metal-binding</keyword>
<feature type="binding site" evidence="8">
    <location>
        <position position="17"/>
    </location>
    <ligand>
        <name>Mg(2+)</name>
        <dbReference type="ChEBI" id="CHEBI:18420"/>
    </ligand>
</feature>
<feature type="domain" description="PIN" evidence="9">
    <location>
        <begin position="16"/>
        <end position="129"/>
    </location>
</feature>
<dbReference type="SUPFAM" id="SSF88723">
    <property type="entry name" value="PIN domain-like"/>
    <property type="match status" value="1"/>
</dbReference>
<evidence type="ECO:0000256" key="7">
    <source>
        <dbReference type="ARBA" id="ARBA00038093"/>
    </source>
</evidence>
<dbReference type="PANTHER" id="PTHR33653:SF1">
    <property type="entry name" value="RIBONUCLEASE VAPC2"/>
    <property type="match status" value="1"/>
</dbReference>
<keyword evidence="3 8" id="KW-0540">Nuclease</keyword>
<dbReference type="InterPro" id="IPR022907">
    <property type="entry name" value="VapC_family"/>
</dbReference>
<comment type="cofactor">
    <cofactor evidence="1 8">
        <name>Mg(2+)</name>
        <dbReference type="ChEBI" id="CHEBI:18420"/>
    </cofactor>
</comment>
<evidence type="ECO:0000256" key="8">
    <source>
        <dbReference type="HAMAP-Rule" id="MF_00265"/>
    </source>
</evidence>
<evidence type="ECO:0000256" key="2">
    <source>
        <dbReference type="ARBA" id="ARBA00022649"/>
    </source>
</evidence>
<keyword evidence="5 8" id="KW-0378">Hydrolase</keyword>
<keyword evidence="8" id="KW-0800">Toxin</keyword>
<dbReference type="Gene3D" id="3.40.50.1010">
    <property type="entry name" value="5'-nuclease"/>
    <property type="match status" value="1"/>
</dbReference>
<dbReference type="RefSeq" id="WP_071512775.1">
    <property type="nucleotide sequence ID" value="NZ_CP060015.1"/>
</dbReference>
<dbReference type="InterPro" id="IPR050556">
    <property type="entry name" value="Type_II_TA_system_RNase"/>
</dbReference>
<dbReference type="CDD" id="cd18732">
    <property type="entry name" value="PIN_MtVapC4-C5_like"/>
    <property type="match status" value="1"/>
</dbReference>
<keyword evidence="11" id="KW-1185">Reference proteome</keyword>
<comment type="function">
    <text evidence="8">Toxic component of a toxin-antitoxin (TA) system. An RNase.</text>
</comment>
<protein>
    <recommendedName>
        <fullName evidence="8">Ribonuclease VapC</fullName>
        <shortName evidence="8">RNase VapC</shortName>
        <ecNumber evidence="8">3.1.-.-</ecNumber>
    </recommendedName>
    <alternativeName>
        <fullName evidence="8">Toxin VapC</fullName>
    </alternativeName>
</protein>
<dbReference type="EMBL" id="MVHV01000001">
    <property type="protein sequence ID" value="ORA85387.1"/>
    <property type="molecule type" value="Genomic_DNA"/>
</dbReference>
<comment type="caution">
    <text evidence="10">The sequence shown here is derived from an EMBL/GenBank/DDBJ whole genome shotgun (WGS) entry which is preliminary data.</text>
</comment>
<reference evidence="10 11" key="1">
    <citation type="submission" date="2017-02" db="EMBL/GenBank/DDBJ databases">
        <title>The new phylogeny of genus Mycobacterium.</title>
        <authorList>
            <person name="Tortoli E."/>
            <person name="Trovato A."/>
            <person name="Cirillo D.M."/>
        </authorList>
    </citation>
    <scope>NUCLEOTIDE SEQUENCE [LARGE SCALE GENOMIC DNA]</scope>
    <source>
        <strain evidence="10 11">IP1130001</strain>
    </source>
</reference>
<evidence type="ECO:0000256" key="4">
    <source>
        <dbReference type="ARBA" id="ARBA00022723"/>
    </source>
</evidence>
<dbReference type="PANTHER" id="PTHR33653">
    <property type="entry name" value="RIBONUCLEASE VAPC2"/>
    <property type="match status" value="1"/>
</dbReference>
<organism evidence="10 11">
    <name type="scientific">Mycobacterium malmoense</name>
    <dbReference type="NCBI Taxonomy" id="1780"/>
    <lineage>
        <taxon>Bacteria</taxon>
        <taxon>Bacillati</taxon>
        <taxon>Actinomycetota</taxon>
        <taxon>Actinomycetes</taxon>
        <taxon>Mycobacteriales</taxon>
        <taxon>Mycobacteriaceae</taxon>
        <taxon>Mycobacterium</taxon>
    </lineage>
</organism>
<evidence type="ECO:0000256" key="3">
    <source>
        <dbReference type="ARBA" id="ARBA00022722"/>
    </source>
</evidence>
<dbReference type="EC" id="3.1.-.-" evidence="8"/>
<evidence type="ECO:0000256" key="6">
    <source>
        <dbReference type="ARBA" id="ARBA00022842"/>
    </source>
</evidence>
<gene>
    <name evidence="8" type="primary">vapC</name>
    <name evidence="10" type="ORF">BST29_00490</name>
</gene>
<evidence type="ECO:0000313" key="11">
    <source>
        <dbReference type="Proteomes" id="UP000243140"/>
    </source>
</evidence>